<organism evidence="3 5">
    <name type="scientific">Cryobacterium roopkundense</name>
    <dbReference type="NCBI Taxonomy" id="1001240"/>
    <lineage>
        <taxon>Bacteria</taxon>
        <taxon>Bacillati</taxon>
        <taxon>Actinomycetota</taxon>
        <taxon>Actinomycetes</taxon>
        <taxon>Micrococcales</taxon>
        <taxon>Microbacteriaceae</taxon>
        <taxon>Cryobacterium</taxon>
    </lineage>
</organism>
<name>A0A099J1N3_9MICO</name>
<evidence type="ECO:0000313" key="3">
    <source>
        <dbReference type="EMBL" id="KGJ72126.1"/>
    </source>
</evidence>
<proteinExistence type="predicted"/>
<feature type="transmembrane region" description="Helical" evidence="1">
    <location>
        <begin position="137"/>
        <end position="161"/>
    </location>
</feature>
<comment type="caution">
    <text evidence="3">The sequence shown here is derived from an EMBL/GenBank/DDBJ whole genome shotgun (WGS) entry which is preliminary data.</text>
</comment>
<feature type="domain" description="DUF6545" evidence="2">
    <location>
        <begin position="245"/>
        <end position="328"/>
    </location>
</feature>
<dbReference type="OrthoDB" id="4925184at2"/>
<feature type="transmembrane region" description="Helical" evidence="1">
    <location>
        <begin position="211"/>
        <end position="238"/>
    </location>
</feature>
<dbReference type="InterPro" id="IPR046675">
    <property type="entry name" value="DUF6545"/>
</dbReference>
<dbReference type="Pfam" id="PF20182">
    <property type="entry name" value="DUF6545"/>
    <property type="match status" value="1"/>
</dbReference>
<gene>
    <name evidence="4" type="ORF">BJ997_001238</name>
    <name evidence="3" type="ORF">GY21_17500</name>
</gene>
<evidence type="ECO:0000313" key="4">
    <source>
        <dbReference type="EMBL" id="MBB5640690.1"/>
    </source>
</evidence>
<dbReference type="InterPro" id="IPR050039">
    <property type="entry name" value="MAB_1171c-like"/>
</dbReference>
<dbReference type="EMBL" id="JPXF01000096">
    <property type="protein sequence ID" value="KGJ72126.1"/>
    <property type="molecule type" value="Genomic_DNA"/>
</dbReference>
<dbReference type="Proteomes" id="UP000029864">
    <property type="component" value="Unassembled WGS sequence"/>
</dbReference>
<evidence type="ECO:0000313" key="5">
    <source>
        <dbReference type="Proteomes" id="UP000029864"/>
    </source>
</evidence>
<keyword evidence="5" id="KW-1185">Reference proteome</keyword>
<reference evidence="4 6" key="2">
    <citation type="submission" date="2020-08" db="EMBL/GenBank/DDBJ databases">
        <title>Sequencing the genomes of 1000 actinobacteria strains.</title>
        <authorList>
            <person name="Klenk H.-P."/>
        </authorList>
    </citation>
    <scope>NUCLEOTIDE SEQUENCE [LARGE SCALE GENOMIC DNA]</scope>
    <source>
        <strain evidence="4 6">DSM 21065</strain>
    </source>
</reference>
<dbReference type="Proteomes" id="UP000561726">
    <property type="component" value="Unassembled WGS sequence"/>
</dbReference>
<reference evidence="3 5" key="1">
    <citation type="submission" date="2014-08" db="EMBL/GenBank/DDBJ databases">
        <authorList>
            <person name="Sisinthy S."/>
        </authorList>
    </citation>
    <scope>NUCLEOTIDE SEQUENCE [LARGE SCALE GENOMIC DNA]</scope>
    <source>
        <strain evidence="3 5">RuG17</strain>
    </source>
</reference>
<dbReference type="RefSeq" id="WP_035838864.1">
    <property type="nucleotide sequence ID" value="NZ_JACHBQ010000001.1"/>
</dbReference>
<evidence type="ECO:0000259" key="2">
    <source>
        <dbReference type="Pfam" id="PF20182"/>
    </source>
</evidence>
<dbReference type="EMBL" id="JACHBQ010000001">
    <property type="protein sequence ID" value="MBB5640690.1"/>
    <property type="molecule type" value="Genomic_DNA"/>
</dbReference>
<feature type="transmembrane region" description="Helical" evidence="1">
    <location>
        <begin position="98"/>
        <end position="117"/>
    </location>
</feature>
<evidence type="ECO:0000256" key="1">
    <source>
        <dbReference type="SAM" id="Phobius"/>
    </source>
</evidence>
<protein>
    <submittedName>
        <fullName evidence="4">Heme exporter protein D</fullName>
    </submittedName>
</protein>
<dbReference type="STRING" id="1001240.GY21_17500"/>
<feature type="transmembrane region" description="Helical" evidence="1">
    <location>
        <begin position="31"/>
        <end position="50"/>
    </location>
</feature>
<keyword evidence="1" id="KW-0812">Transmembrane</keyword>
<dbReference type="AlphaFoldDB" id="A0A099J1N3"/>
<dbReference type="NCBIfam" id="NF042915">
    <property type="entry name" value="MAB_1171c_fam"/>
    <property type="match status" value="1"/>
</dbReference>
<sequence>MQTILFTLSAVFWIAAAFCIPSAIRGQRRPLLLFLIVFALTMTLMPQPVYRPVDALLGNGNVTYFIFHALTIVAVALLDVIVQEAKAPNGLTRARKRATVLVTGAIIIAQAVLFFGSDWRVTDDISASFIPRWDFTAYAATTWIALGIFAVSLALACLSDIRQQRRTVTRISLAMMIFGCVGVLTYAVVSLVSAVLAVLYADFLLVGWGRIAYTLSLLIAPIALVVGLGLTAAVDAVASGVKNARDRRLLWRITPLWSRLIADSPELSLERRLTAMQLLLTRKPGPHLYRRHVEIRDSLLLRPGQPVSPAERLLMAHVERQTLARTGAKPAAPTATLV</sequence>
<keyword evidence="1" id="KW-1133">Transmembrane helix</keyword>
<feature type="transmembrane region" description="Helical" evidence="1">
    <location>
        <begin position="173"/>
        <end position="199"/>
    </location>
</feature>
<accession>A0A099J1N3</accession>
<feature type="transmembrane region" description="Helical" evidence="1">
    <location>
        <begin position="62"/>
        <end position="82"/>
    </location>
</feature>
<keyword evidence="1" id="KW-0472">Membrane</keyword>
<feature type="transmembrane region" description="Helical" evidence="1">
    <location>
        <begin position="6"/>
        <end position="24"/>
    </location>
</feature>
<evidence type="ECO:0000313" key="6">
    <source>
        <dbReference type="Proteomes" id="UP000561726"/>
    </source>
</evidence>